<dbReference type="AlphaFoldDB" id="A0A2U2MXL6"/>
<evidence type="ECO:0000313" key="6">
    <source>
        <dbReference type="Proteomes" id="UP000245474"/>
    </source>
</evidence>
<dbReference type="Proteomes" id="UP000245474">
    <property type="component" value="Unassembled WGS sequence"/>
</dbReference>
<dbReference type="PANTHER" id="PTHR34216:SF3">
    <property type="entry name" value="POLY-BETA-1,6-N-ACETYL-D-GLUCOSAMINE N-DEACETYLASE"/>
    <property type="match status" value="1"/>
</dbReference>
<dbReference type="InterPro" id="IPR002509">
    <property type="entry name" value="NODB_dom"/>
</dbReference>
<reference evidence="5 6" key="1">
    <citation type="submission" date="2018-05" db="EMBL/GenBank/DDBJ databases">
        <title>Spiribacter halobius sp. nov., a moderately halophilic bacterium isolated from marine solar saltern.</title>
        <authorList>
            <person name="Zheng W.-S."/>
            <person name="Lu D.-C."/>
            <person name="Du Z.-J."/>
        </authorList>
    </citation>
    <scope>NUCLEOTIDE SEQUENCE [LARGE SCALE GENOMIC DNA]</scope>
    <source>
        <strain evidence="5 6">E85</strain>
    </source>
</reference>
<keyword evidence="2" id="KW-0732">Signal</keyword>
<dbReference type="InterPro" id="IPR051398">
    <property type="entry name" value="Polysacch_Deacetylase"/>
</dbReference>
<dbReference type="PROSITE" id="PS51677">
    <property type="entry name" value="NODB"/>
    <property type="match status" value="1"/>
</dbReference>
<evidence type="ECO:0000256" key="2">
    <source>
        <dbReference type="ARBA" id="ARBA00022729"/>
    </source>
</evidence>
<organism evidence="5 6">
    <name type="scientific">Sediminicurvatus halobius</name>
    <dbReference type="NCBI Taxonomy" id="2182432"/>
    <lineage>
        <taxon>Bacteria</taxon>
        <taxon>Pseudomonadati</taxon>
        <taxon>Pseudomonadota</taxon>
        <taxon>Gammaproteobacteria</taxon>
        <taxon>Chromatiales</taxon>
        <taxon>Ectothiorhodospiraceae</taxon>
        <taxon>Sediminicurvatus</taxon>
    </lineage>
</organism>
<keyword evidence="6" id="KW-1185">Reference proteome</keyword>
<protein>
    <recommendedName>
        <fullName evidence="4">NodB homology domain-containing protein</fullName>
    </recommendedName>
</protein>
<accession>A0A2U2MXL6</accession>
<dbReference type="SUPFAM" id="SSF88713">
    <property type="entry name" value="Glycoside hydrolase/deacetylase"/>
    <property type="match status" value="1"/>
</dbReference>
<dbReference type="EMBL" id="QFFI01000028">
    <property type="protein sequence ID" value="PWG61695.1"/>
    <property type="molecule type" value="Genomic_DNA"/>
</dbReference>
<dbReference type="GO" id="GO:0016810">
    <property type="term" value="F:hydrolase activity, acting on carbon-nitrogen (but not peptide) bonds"/>
    <property type="evidence" value="ECO:0007669"/>
    <property type="project" value="InterPro"/>
</dbReference>
<evidence type="ECO:0000313" key="5">
    <source>
        <dbReference type="EMBL" id="PWG61695.1"/>
    </source>
</evidence>
<keyword evidence="3" id="KW-0175">Coiled coil</keyword>
<feature type="domain" description="NodB homology" evidence="4">
    <location>
        <begin position="71"/>
        <end position="332"/>
    </location>
</feature>
<dbReference type="PANTHER" id="PTHR34216">
    <property type="match status" value="1"/>
</dbReference>
<dbReference type="GO" id="GO:0005975">
    <property type="term" value="P:carbohydrate metabolic process"/>
    <property type="evidence" value="ECO:0007669"/>
    <property type="project" value="InterPro"/>
</dbReference>
<dbReference type="Gene3D" id="3.20.20.370">
    <property type="entry name" value="Glycoside hydrolase/deacetylase"/>
    <property type="match status" value="1"/>
</dbReference>
<dbReference type="CDD" id="cd10918">
    <property type="entry name" value="CE4_NodB_like_5s_6s"/>
    <property type="match status" value="1"/>
</dbReference>
<feature type="coiled-coil region" evidence="3">
    <location>
        <begin position="290"/>
        <end position="317"/>
    </location>
</feature>
<name>A0A2U2MXL6_9GAMM</name>
<evidence type="ECO:0000256" key="1">
    <source>
        <dbReference type="ARBA" id="ARBA00004613"/>
    </source>
</evidence>
<comment type="caution">
    <text evidence="5">The sequence shown here is derived from an EMBL/GenBank/DDBJ whole genome shotgun (WGS) entry which is preliminary data.</text>
</comment>
<comment type="subcellular location">
    <subcellularLocation>
        <location evidence="1">Secreted</location>
    </subcellularLocation>
</comment>
<dbReference type="Pfam" id="PF01522">
    <property type="entry name" value="Polysacc_deac_1"/>
    <property type="match status" value="2"/>
</dbReference>
<gene>
    <name evidence="5" type="ORF">DEM34_15150</name>
</gene>
<sequence length="332" mass="37364">MRLARRLTGRRLRILCYHGIALADEHRFRGGLFMHPDTFAERMRWLKAADYPVLPLGEALERLGAGTLPRGATVLTFDDGWKGTYRHAFPVLHELGFPATLYVTSYYAVKQTQVFNVTTRYLFWRAERDRLDLAAVDPYLRGEADLRGAMARDEAADRVIRFGREHYDAPGRQALLRRLGEALGIDVPALEEQGVFRLVSGEEVAAAASDGIDIQLHSHRHNLAPFDRQTLTREIEDNRAALAAWIPKRLEHFCYPGGLYERSLWPTLQALGITSATTCITGLNTARTSRLELRRLLDDENLTLDDIEAEMSGLQDLRRGLVGALRRGGAAT</sequence>
<dbReference type="GO" id="GO:0005576">
    <property type="term" value="C:extracellular region"/>
    <property type="evidence" value="ECO:0007669"/>
    <property type="project" value="UniProtKB-SubCell"/>
</dbReference>
<evidence type="ECO:0000256" key="3">
    <source>
        <dbReference type="SAM" id="Coils"/>
    </source>
</evidence>
<dbReference type="InterPro" id="IPR011330">
    <property type="entry name" value="Glyco_hydro/deAcase_b/a-brl"/>
</dbReference>
<evidence type="ECO:0000259" key="4">
    <source>
        <dbReference type="PROSITE" id="PS51677"/>
    </source>
</evidence>
<proteinExistence type="predicted"/>